<evidence type="ECO:0000313" key="1">
    <source>
        <dbReference type="Proteomes" id="UP000887565"/>
    </source>
</evidence>
<sequence>MHLSIKSSLEEAANVSKNYFSKKAHKCHINVNDLALLTNTGKANKIQPNFIGPFIVTDTTHLDENVATIEALDAPSRPQTVSTLQAQKSRIQKITVIYCGRSTTTIHPLHKKALRQCNFVKIVGKVLPKKYFFCRFNHLQSQVSGVPSNGGLLYINENCCFDSAAAEDDR</sequence>
<protein>
    <submittedName>
        <fullName evidence="2">Uncharacterized protein</fullName>
    </submittedName>
</protein>
<keyword evidence="1" id="KW-1185">Reference proteome</keyword>
<accession>A0A915L525</accession>
<evidence type="ECO:0000313" key="2">
    <source>
        <dbReference type="WBParaSite" id="nRc.2.0.1.t45612-RA"/>
    </source>
</evidence>
<proteinExistence type="predicted"/>
<dbReference type="AlphaFoldDB" id="A0A915L525"/>
<reference evidence="2" key="1">
    <citation type="submission" date="2022-11" db="UniProtKB">
        <authorList>
            <consortium name="WormBaseParasite"/>
        </authorList>
    </citation>
    <scope>IDENTIFICATION</scope>
</reference>
<dbReference type="Proteomes" id="UP000887565">
    <property type="component" value="Unplaced"/>
</dbReference>
<name>A0A915L525_ROMCU</name>
<organism evidence="1 2">
    <name type="scientific">Romanomermis culicivorax</name>
    <name type="common">Nematode worm</name>
    <dbReference type="NCBI Taxonomy" id="13658"/>
    <lineage>
        <taxon>Eukaryota</taxon>
        <taxon>Metazoa</taxon>
        <taxon>Ecdysozoa</taxon>
        <taxon>Nematoda</taxon>
        <taxon>Enoplea</taxon>
        <taxon>Dorylaimia</taxon>
        <taxon>Mermithida</taxon>
        <taxon>Mermithoidea</taxon>
        <taxon>Mermithidae</taxon>
        <taxon>Romanomermis</taxon>
    </lineage>
</organism>
<dbReference type="WBParaSite" id="nRc.2.0.1.t45612-RA">
    <property type="protein sequence ID" value="nRc.2.0.1.t45612-RA"/>
    <property type="gene ID" value="nRc.2.0.1.g45612"/>
</dbReference>